<feature type="compositionally biased region" description="Low complexity" evidence="1">
    <location>
        <begin position="55"/>
        <end position="75"/>
    </location>
</feature>
<dbReference type="PANTHER" id="PTHR23339">
    <property type="entry name" value="TYROSINE SPECIFIC PROTEIN PHOSPHATASE AND DUAL SPECIFICITY PROTEIN PHOSPHATASE"/>
    <property type="match status" value="1"/>
</dbReference>
<evidence type="ECO:0000313" key="3">
    <source>
        <dbReference type="EMBL" id="CAE2266527.1"/>
    </source>
</evidence>
<name>A0A7S4N5E6_9STRA</name>
<accession>A0A7S4N5E6</accession>
<protein>
    <recommendedName>
        <fullName evidence="2">Tyrosine specific protein phosphatases domain-containing protein</fullName>
    </recommendedName>
</protein>
<dbReference type="AlphaFoldDB" id="A0A7S4N5E6"/>
<feature type="region of interest" description="Disordered" evidence="1">
    <location>
        <begin position="44"/>
        <end position="80"/>
    </location>
</feature>
<dbReference type="EMBL" id="HBKQ01042351">
    <property type="protein sequence ID" value="CAE2266527.1"/>
    <property type="molecule type" value="Transcribed_RNA"/>
</dbReference>
<organism evidence="3">
    <name type="scientific">Odontella aurita</name>
    <dbReference type="NCBI Taxonomy" id="265563"/>
    <lineage>
        <taxon>Eukaryota</taxon>
        <taxon>Sar</taxon>
        <taxon>Stramenopiles</taxon>
        <taxon>Ochrophyta</taxon>
        <taxon>Bacillariophyta</taxon>
        <taxon>Mediophyceae</taxon>
        <taxon>Biddulphiophycidae</taxon>
        <taxon>Eupodiscales</taxon>
        <taxon>Odontellaceae</taxon>
        <taxon>Odontella</taxon>
    </lineage>
</organism>
<sequence>MNVSVVPSVHASVGKPSLVNMSTTAAMPARPASMVRKSSLERNKMAGGGVGVGGSLKSSSTDGGSGKAASSAGGAPVLIGSKPTPITVPPLRFLIMDAPRQSNLHLYIKECRRHSVTDVVRVCEPTYLPGELNSAGMRLHEMAYADGHSPPQDVLDRWLALVDEVFISKTRGAAGAGKGGAASDGSDSTAASSSAPVNGGSAVTNPTIAVHCVAGLGRAPVLVAIALVEFANMDPVEAVAFIRRHRRGAINEKQLQYLEKYRKSYRRAGGEGGCCVIM</sequence>
<dbReference type="SMART" id="SM00404">
    <property type="entry name" value="PTPc_motif"/>
    <property type="match status" value="1"/>
</dbReference>
<dbReference type="InterPro" id="IPR003595">
    <property type="entry name" value="Tyr_Pase_cat"/>
</dbReference>
<feature type="compositionally biased region" description="Low complexity" evidence="1">
    <location>
        <begin position="183"/>
        <end position="195"/>
    </location>
</feature>
<dbReference type="Gene3D" id="3.90.190.10">
    <property type="entry name" value="Protein tyrosine phosphatase superfamily"/>
    <property type="match status" value="1"/>
</dbReference>
<evidence type="ECO:0000256" key="1">
    <source>
        <dbReference type="SAM" id="MobiDB-lite"/>
    </source>
</evidence>
<dbReference type="SUPFAM" id="SSF52799">
    <property type="entry name" value="(Phosphotyrosine protein) phosphatases II"/>
    <property type="match status" value="1"/>
</dbReference>
<dbReference type="InterPro" id="IPR050561">
    <property type="entry name" value="PTP"/>
</dbReference>
<dbReference type="InterPro" id="IPR000242">
    <property type="entry name" value="PTP_cat"/>
</dbReference>
<feature type="domain" description="Tyrosine specific protein phosphatases" evidence="2">
    <location>
        <begin position="198"/>
        <end position="257"/>
    </location>
</feature>
<proteinExistence type="predicted"/>
<dbReference type="GO" id="GO:0004725">
    <property type="term" value="F:protein tyrosine phosphatase activity"/>
    <property type="evidence" value="ECO:0007669"/>
    <property type="project" value="InterPro"/>
</dbReference>
<dbReference type="PROSITE" id="PS50056">
    <property type="entry name" value="TYR_PHOSPHATASE_2"/>
    <property type="match status" value="1"/>
</dbReference>
<dbReference type="Pfam" id="PF00102">
    <property type="entry name" value="Y_phosphatase"/>
    <property type="match status" value="1"/>
</dbReference>
<dbReference type="InterPro" id="IPR029021">
    <property type="entry name" value="Prot-tyrosine_phosphatase-like"/>
</dbReference>
<reference evidence="3" key="1">
    <citation type="submission" date="2021-01" db="EMBL/GenBank/DDBJ databases">
        <authorList>
            <person name="Corre E."/>
            <person name="Pelletier E."/>
            <person name="Niang G."/>
            <person name="Scheremetjew M."/>
            <person name="Finn R."/>
            <person name="Kale V."/>
            <person name="Holt S."/>
            <person name="Cochrane G."/>
            <person name="Meng A."/>
            <person name="Brown T."/>
            <person name="Cohen L."/>
        </authorList>
    </citation>
    <scope>NUCLEOTIDE SEQUENCE</scope>
    <source>
        <strain evidence="3">Isolate 1302-5</strain>
    </source>
</reference>
<dbReference type="InterPro" id="IPR000387">
    <property type="entry name" value="Tyr_Pase_dom"/>
</dbReference>
<evidence type="ECO:0000259" key="2">
    <source>
        <dbReference type="PROSITE" id="PS50056"/>
    </source>
</evidence>
<dbReference type="CDD" id="cd14500">
    <property type="entry name" value="PTP-IVa"/>
    <property type="match status" value="1"/>
</dbReference>
<gene>
    <name evidence="3" type="ORF">OAUR00152_LOCUS29193</name>
</gene>
<feature type="region of interest" description="Disordered" evidence="1">
    <location>
        <begin position="173"/>
        <end position="199"/>
    </location>
</feature>